<proteinExistence type="predicted"/>
<keyword evidence="1" id="KW-0472">Membrane</keyword>
<keyword evidence="4" id="KW-1185">Reference proteome</keyword>
<evidence type="ECO:0000256" key="1">
    <source>
        <dbReference type="SAM" id="Phobius"/>
    </source>
</evidence>
<dbReference type="SUPFAM" id="SSF56219">
    <property type="entry name" value="DNase I-like"/>
    <property type="match status" value="1"/>
</dbReference>
<dbReference type="OrthoDB" id="414666at2759"/>
<sequence>MENAPMENTDMASQAEGKQSLLAIAYVLLVPYLSMDAFPWLTREETTLFLDLFDFHSLSLSGPKSGRRVKCDASGVRVATDAPLSREPVHRLQYERFRAKPGARHQLQASDSDFSTLFQRAMLRRAVSTLPVMGIVYRCQQMGVAATAVPQHGDGMTHGWTAKRAYRRARHRAGISGGTWYNGRWHTAQSLGAIATTPMTPKTRTSPTRSPQSLSNRLRICSHNVGMLSTDAHDELMSWLQMKQHQYDVICIQETGWSLEHIYVNGPWYVVSSGHSTDRNSGVMVLIARRLLPSDRIRYAAIIPGRILHVKLEFSNHHVDVLNVYQHPWNTAATASRVLHQRDQIWTKLNHAIGQMAMRNTLLICGDFNTPLSMSPGRVGSGILQKPSPPPDTSTFDAILETHNLVALNT</sequence>
<keyword evidence="1" id="KW-1133">Transmembrane helix</keyword>
<evidence type="ECO:0000259" key="2">
    <source>
        <dbReference type="Pfam" id="PF03372"/>
    </source>
</evidence>
<gene>
    <name evidence="3" type="ORF">SNAT2548_LOCUS1234</name>
</gene>
<feature type="transmembrane region" description="Helical" evidence="1">
    <location>
        <begin position="21"/>
        <end position="41"/>
    </location>
</feature>
<protein>
    <recommendedName>
        <fullName evidence="2">Endonuclease/exonuclease/phosphatase domain-containing protein</fullName>
    </recommendedName>
</protein>
<feature type="domain" description="Endonuclease/exonuclease/phosphatase" evidence="2">
    <location>
        <begin position="222"/>
        <end position="382"/>
    </location>
</feature>
<evidence type="ECO:0000313" key="3">
    <source>
        <dbReference type="EMBL" id="CAE6941756.1"/>
    </source>
</evidence>
<dbReference type="EMBL" id="CAJNDS010000066">
    <property type="protein sequence ID" value="CAE6941756.1"/>
    <property type="molecule type" value="Genomic_DNA"/>
</dbReference>
<dbReference type="InterPro" id="IPR005135">
    <property type="entry name" value="Endo/exonuclease/phosphatase"/>
</dbReference>
<organism evidence="3 4">
    <name type="scientific">Symbiodinium natans</name>
    <dbReference type="NCBI Taxonomy" id="878477"/>
    <lineage>
        <taxon>Eukaryota</taxon>
        <taxon>Sar</taxon>
        <taxon>Alveolata</taxon>
        <taxon>Dinophyceae</taxon>
        <taxon>Suessiales</taxon>
        <taxon>Symbiodiniaceae</taxon>
        <taxon>Symbiodinium</taxon>
    </lineage>
</organism>
<comment type="caution">
    <text evidence="3">The sequence shown here is derived from an EMBL/GenBank/DDBJ whole genome shotgun (WGS) entry which is preliminary data.</text>
</comment>
<keyword evidence="1" id="KW-0812">Transmembrane</keyword>
<dbReference type="InterPro" id="IPR036691">
    <property type="entry name" value="Endo/exonu/phosph_ase_sf"/>
</dbReference>
<dbReference type="Pfam" id="PF03372">
    <property type="entry name" value="Exo_endo_phos"/>
    <property type="match status" value="1"/>
</dbReference>
<dbReference type="Proteomes" id="UP000604046">
    <property type="component" value="Unassembled WGS sequence"/>
</dbReference>
<dbReference type="GO" id="GO:0003824">
    <property type="term" value="F:catalytic activity"/>
    <property type="evidence" value="ECO:0007669"/>
    <property type="project" value="InterPro"/>
</dbReference>
<reference evidence="3" key="1">
    <citation type="submission" date="2021-02" db="EMBL/GenBank/DDBJ databases">
        <authorList>
            <person name="Dougan E. K."/>
            <person name="Rhodes N."/>
            <person name="Thang M."/>
            <person name="Chan C."/>
        </authorList>
    </citation>
    <scope>NUCLEOTIDE SEQUENCE</scope>
</reference>
<evidence type="ECO:0000313" key="4">
    <source>
        <dbReference type="Proteomes" id="UP000604046"/>
    </source>
</evidence>
<accession>A0A812GWQ5</accession>
<name>A0A812GWQ5_9DINO</name>
<dbReference type="Gene3D" id="3.60.10.10">
    <property type="entry name" value="Endonuclease/exonuclease/phosphatase"/>
    <property type="match status" value="1"/>
</dbReference>
<dbReference type="AlphaFoldDB" id="A0A812GWQ5"/>